<dbReference type="OMA" id="MDRASWY"/>
<keyword evidence="3" id="KW-1185">Reference proteome</keyword>
<accession>A0A1Y2MFC7</accession>
<dbReference type="SUPFAM" id="SSF56024">
    <property type="entry name" value="Phospholipase D/nuclease"/>
    <property type="match status" value="2"/>
</dbReference>
<name>A0A1Y2MFC7_EPING</name>
<dbReference type="Pfam" id="PF13091">
    <property type="entry name" value="PLDc_2"/>
    <property type="match status" value="1"/>
</dbReference>
<gene>
    <name evidence="2" type="ORF">B5807_01284</name>
</gene>
<dbReference type="PANTHER" id="PTHR21248">
    <property type="entry name" value="CARDIOLIPIN SYNTHASE"/>
    <property type="match status" value="1"/>
</dbReference>
<organism evidence="2 3">
    <name type="scientific">Epicoccum nigrum</name>
    <name type="common">Soil fungus</name>
    <name type="synonym">Epicoccum purpurascens</name>
    <dbReference type="NCBI Taxonomy" id="105696"/>
    <lineage>
        <taxon>Eukaryota</taxon>
        <taxon>Fungi</taxon>
        <taxon>Dikarya</taxon>
        <taxon>Ascomycota</taxon>
        <taxon>Pezizomycotina</taxon>
        <taxon>Dothideomycetes</taxon>
        <taxon>Pleosporomycetidae</taxon>
        <taxon>Pleosporales</taxon>
        <taxon>Pleosporineae</taxon>
        <taxon>Didymellaceae</taxon>
        <taxon>Epicoccum</taxon>
    </lineage>
</organism>
<dbReference type="GO" id="GO:0030572">
    <property type="term" value="F:phosphatidyltransferase activity"/>
    <property type="evidence" value="ECO:0007669"/>
    <property type="project" value="UniProtKB-ARBA"/>
</dbReference>
<sequence length="490" mass="55173">MSNKSLQTIEDPQALARFSGRMGERYQQPFIYDLERAVDSTERDDPNYYSHLPRSLITTSDIGTFITGTGSSIYDELSKFLTQTEHELILVTCFWASSVSRDYLNTTLRNLSDKAVRRGTDKIRVRLCFSSSSIFQKLFHKQATNGQTYPPSEWAKKFGLPDPSELGGLDLKIKSVFILPFSVMHPKFIIIDRQVVILPSCNVSWEEWFEGAVLLRGSVVSQFLKFYWTFWERRSEAPPDIPASEDGLGLISTCHYRPSMSPPADQTADISSKETPTIFLPSPHRRNPDFRPFGTASCPPTPLNLFLLTVFAKAERSIRIQSPNLTAPPVLSALLKALARGIDVRIVTSERLMILEQLVTAGTTTSRCINTLIKRYKALDPRMSSRTYDEEAAMAPAKVGELHISYFEPRDGYKKRGEENGEPQQSHLKMTIVDGEVLVLGSGNLDRASWFTSQELGVAFFGTEVAREVEKTVDKAMTKRSRVVFDSNAR</sequence>
<dbReference type="GO" id="GO:0032049">
    <property type="term" value="P:cardiolipin biosynthetic process"/>
    <property type="evidence" value="ECO:0007669"/>
    <property type="project" value="UniProtKB-ARBA"/>
</dbReference>
<reference evidence="2 3" key="1">
    <citation type="journal article" date="2017" name="Genome Announc.">
        <title>Genome sequence of the saprophytic ascomycete Epicoccum nigrum ICMP 19927 strain isolated from New Zealand.</title>
        <authorList>
            <person name="Fokin M."/>
            <person name="Fleetwood D."/>
            <person name="Weir B.S."/>
            <person name="Villas-Boas S.G."/>
        </authorList>
    </citation>
    <scope>NUCLEOTIDE SEQUENCE [LARGE SCALE GENOMIC DNA]</scope>
    <source>
        <strain evidence="2 3">ICMP 19927</strain>
    </source>
</reference>
<dbReference type="AlphaFoldDB" id="A0A1Y2MFC7"/>
<evidence type="ECO:0000259" key="1">
    <source>
        <dbReference type="PROSITE" id="PS50035"/>
    </source>
</evidence>
<dbReference type="InterPro" id="IPR025202">
    <property type="entry name" value="PLD-like_dom"/>
</dbReference>
<dbReference type="EMBL" id="KZ107838">
    <property type="protein sequence ID" value="OSS54682.1"/>
    <property type="molecule type" value="Genomic_DNA"/>
</dbReference>
<dbReference type="STRING" id="105696.A0A1Y2MFC7"/>
<dbReference type="PANTHER" id="PTHR21248:SF11">
    <property type="entry name" value="PLD PHOSPHODIESTERASE DOMAIN-CONTAINING PROTEIN"/>
    <property type="match status" value="1"/>
</dbReference>
<feature type="domain" description="PLD phosphodiesterase" evidence="1">
    <location>
        <begin position="180"/>
        <end position="207"/>
    </location>
</feature>
<feature type="domain" description="PLD phosphodiesterase" evidence="1">
    <location>
        <begin position="427"/>
        <end position="449"/>
    </location>
</feature>
<dbReference type="PROSITE" id="PS50035">
    <property type="entry name" value="PLD"/>
    <property type="match status" value="2"/>
</dbReference>
<dbReference type="InParanoid" id="A0A1Y2MFC7"/>
<proteinExistence type="predicted"/>
<protein>
    <recommendedName>
        <fullName evidence="1">PLD phosphodiesterase domain-containing protein</fullName>
    </recommendedName>
</protein>
<dbReference type="Proteomes" id="UP000193240">
    <property type="component" value="Unassembled WGS sequence"/>
</dbReference>
<evidence type="ECO:0000313" key="2">
    <source>
        <dbReference type="EMBL" id="OSS54682.1"/>
    </source>
</evidence>
<dbReference type="InterPro" id="IPR001736">
    <property type="entry name" value="PLipase_D/transphosphatidylase"/>
</dbReference>
<dbReference type="Gene3D" id="3.30.870.10">
    <property type="entry name" value="Endonuclease Chain A"/>
    <property type="match status" value="2"/>
</dbReference>
<evidence type="ECO:0000313" key="3">
    <source>
        <dbReference type="Proteomes" id="UP000193240"/>
    </source>
</evidence>
<dbReference type="CDD" id="cd00138">
    <property type="entry name" value="PLDc_SF"/>
    <property type="match status" value="1"/>
</dbReference>